<evidence type="ECO:0000313" key="1">
    <source>
        <dbReference type="EMBL" id="DAD68535.1"/>
    </source>
</evidence>
<dbReference type="EMBL" id="BK014704">
    <property type="protein sequence ID" value="DAD68535.1"/>
    <property type="molecule type" value="Genomic_DNA"/>
</dbReference>
<organism evidence="1">
    <name type="scientific">Siphoviridae sp. ct3CA7</name>
    <dbReference type="NCBI Taxonomy" id="2823561"/>
    <lineage>
        <taxon>Viruses</taxon>
        <taxon>Duplodnaviria</taxon>
        <taxon>Heunggongvirae</taxon>
        <taxon>Uroviricota</taxon>
        <taxon>Caudoviricetes</taxon>
    </lineage>
</organism>
<reference evidence="1" key="1">
    <citation type="journal article" date="2021" name="Proc. Natl. Acad. Sci. U.S.A.">
        <title>A Catalog of Tens of Thousands of Viruses from Human Metagenomes Reveals Hidden Associations with Chronic Diseases.</title>
        <authorList>
            <person name="Tisza M.J."/>
            <person name="Buck C.B."/>
        </authorList>
    </citation>
    <scope>NUCLEOTIDE SEQUENCE</scope>
    <source>
        <strain evidence="1">Ct3CA7</strain>
    </source>
</reference>
<proteinExistence type="predicted"/>
<protein>
    <submittedName>
        <fullName evidence="1">RecT protein</fullName>
    </submittedName>
</protein>
<sequence>MANDIELIAPTEILPADPTPNSDTLATLKQQVEAMGAARELAKILCNTEMVPQHFRKKPDDGAAAILYGTELGLNPMQSLQNVFVVHGTPAVYARTMAALLTSRGYRISTVESTDESVTVTANAPDGATETSTWTIDRAKKAGYTTNKKYQTDPQAMLFAKATAEVCRKIAPHILLGIQYSYEELRLDEEQERRKVKATRVDKPAGRLAAAAATPTTETVDVDSIIAAFAAAATPKELDAVVEQARAIPTDHPQHAAALDAYNQRLGELQAGNA</sequence>
<name>A0A8S5LF21_9CAUD</name>
<accession>A0A8S5LF21</accession>